<protein>
    <submittedName>
        <fullName evidence="6">GFA family protein</fullName>
    </submittedName>
</protein>
<dbReference type="PROSITE" id="PS51891">
    <property type="entry name" value="CENP_V_GFA"/>
    <property type="match status" value="1"/>
</dbReference>
<evidence type="ECO:0000259" key="5">
    <source>
        <dbReference type="PROSITE" id="PS51891"/>
    </source>
</evidence>
<evidence type="ECO:0000256" key="2">
    <source>
        <dbReference type="ARBA" id="ARBA00022723"/>
    </source>
</evidence>
<evidence type="ECO:0000256" key="3">
    <source>
        <dbReference type="ARBA" id="ARBA00022833"/>
    </source>
</evidence>
<accession>A0ABW4NGR4</accession>
<proteinExistence type="inferred from homology"/>
<keyword evidence="3" id="KW-0862">Zinc</keyword>
<dbReference type="RefSeq" id="WP_380941333.1">
    <property type="nucleotide sequence ID" value="NZ_JBHUFC010000006.1"/>
</dbReference>
<dbReference type="EMBL" id="JBHUFC010000006">
    <property type="protein sequence ID" value="MFD1788963.1"/>
    <property type="molecule type" value="Genomic_DNA"/>
</dbReference>
<evidence type="ECO:0000256" key="4">
    <source>
        <dbReference type="ARBA" id="ARBA00023239"/>
    </source>
</evidence>
<dbReference type="PANTHER" id="PTHR33337:SF40">
    <property type="entry name" value="CENP-V_GFA DOMAIN-CONTAINING PROTEIN-RELATED"/>
    <property type="match status" value="1"/>
</dbReference>
<evidence type="ECO:0000256" key="1">
    <source>
        <dbReference type="ARBA" id="ARBA00005495"/>
    </source>
</evidence>
<feature type="domain" description="CENP-V/GFA" evidence="5">
    <location>
        <begin position="5"/>
        <end position="114"/>
    </location>
</feature>
<dbReference type="Pfam" id="PF04828">
    <property type="entry name" value="GFA"/>
    <property type="match status" value="1"/>
</dbReference>
<sequence length="147" mass="16397">MAEQVTGGCMCGAKRYVATIADDDAYLCHCRMCQRWSGNVSIALKDMAKADVVWETPPDYFASSPIARRGFCAACGTALTFEFPDSDHLDLTVGSFDDPSRFRPVRNYAVESWHTAWLDVRGLEAMRSDENSNVVDRWMKACGKLPD</sequence>
<gene>
    <name evidence="6" type="ORF">ACFSC3_15465</name>
</gene>
<comment type="caution">
    <text evidence="6">The sequence shown here is derived from an EMBL/GenBank/DDBJ whole genome shotgun (WGS) entry which is preliminary data.</text>
</comment>
<name>A0ABW4NGR4_9SPHN</name>
<evidence type="ECO:0000313" key="6">
    <source>
        <dbReference type="EMBL" id="MFD1788963.1"/>
    </source>
</evidence>
<organism evidence="6 7">
    <name type="scientific">Sphingomonas floccifaciens</name>
    <dbReference type="NCBI Taxonomy" id="1844115"/>
    <lineage>
        <taxon>Bacteria</taxon>
        <taxon>Pseudomonadati</taxon>
        <taxon>Pseudomonadota</taxon>
        <taxon>Alphaproteobacteria</taxon>
        <taxon>Sphingomonadales</taxon>
        <taxon>Sphingomonadaceae</taxon>
        <taxon>Sphingomonas</taxon>
    </lineage>
</organism>
<dbReference type="SUPFAM" id="SSF51316">
    <property type="entry name" value="Mss4-like"/>
    <property type="match status" value="1"/>
</dbReference>
<keyword evidence="2" id="KW-0479">Metal-binding</keyword>
<comment type="similarity">
    <text evidence="1">Belongs to the Gfa family.</text>
</comment>
<dbReference type="Gene3D" id="3.90.1590.10">
    <property type="entry name" value="glutathione-dependent formaldehyde- activating enzyme (gfa)"/>
    <property type="match status" value="1"/>
</dbReference>
<dbReference type="Proteomes" id="UP001597283">
    <property type="component" value="Unassembled WGS sequence"/>
</dbReference>
<dbReference type="InterPro" id="IPR011057">
    <property type="entry name" value="Mss4-like_sf"/>
</dbReference>
<keyword evidence="7" id="KW-1185">Reference proteome</keyword>
<keyword evidence="4" id="KW-0456">Lyase</keyword>
<dbReference type="PANTHER" id="PTHR33337">
    <property type="entry name" value="GFA DOMAIN-CONTAINING PROTEIN"/>
    <property type="match status" value="1"/>
</dbReference>
<dbReference type="InterPro" id="IPR006913">
    <property type="entry name" value="CENP-V/GFA"/>
</dbReference>
<reference evidence="7" key="1">
    <citation type="journal article" date="2019" name="Int. J. Syst. Evol. Microbiol.">
        <title>The Global Catalogue of Microorganisms (GCM) 10K type strain sequencing project: providing services to taxonomists for standard genome sequencing and annotation.</title>
        <authorList>
            <consortium name="The Broad Institute Genomics Platform"/>
            <consortium name="The Broad Institute Genome Sequencing Center for Infectious Disease"/>
            <person name="Wu L."/>
            <person name="Ma J."/>
        </authorList>
    </citation>
    <scope>NUCLEOTIDE SEQUENCE [LARGE SCALE GENOMIC DNA]</scope>
    <source>
        <strain evidence="7">Q85</strain>
    </source>
</reference>
<evidence type="ECO:0000313" key="7">
    <source>
        <dbReference type="Proteomes" id="UP001597283"/>
    </source>
</evidence>